<dbReference type="Gene3D" id="1.20.5.1930">
    <property type="match status" value="1"/>
</dbReference>
<dbReference type="EMBL" id="CP034539">
    <property type="protein sequence ID" value="AZQ39468.1"/>
    <property type="molecule type" value="Genomic_DNA"/>
</dbReference>
<evidence type="ECO:0000256" key="2">
    <source>
        <dbReference type="ARBA" id="ARBA00022777"/>
    </source>
</evidence>
<keyword evidence="7" id="KW-1185">Reference proteome</keyword>
<dbReference type="InterPro" id="IPR003594">
    <property type="entry name" value="HATPase_dom"/>
</dbReference>
<dbReference type="Pfam" id="PF02518">
    <property type="entry name" value="HATPase_c"/>
    <property type="match status" value="1"/>
</dbReference>
<dbReference type="GO" id="GO:0046983">
    <property type="term" value="F:protein dimerization activity"/>
    <property type="evidence" value="ECO:0007669"/>
    <property type="project" value="InterPro"/>
</dbReference>
<dbReference type="AlphaFoldDB" id="A0A3S9MJV0"/>
<evidence type="ECO:0000313" key="7">
    <source>
        <dbReference type="Proteomes" id="UP000280298"/>
    </source>
</evidence>
<dbReference type="InterPro" id="IPR036890">
    <property type="entry name" value="HATPase_C_sf"/>
</dbReference>
<keyword evidence="3" id="KW-0902">Two-component regulatory system</keyword>
<dbReference type="Pfam" id="PF07730">
    <property type="entry name" value="HisKA_3"/>
    <property type="match status" value="1"/>
</dbReference>
<dbReference type="SMART" id="SM00065">
    <property type="entry name" value="GAF"/>
    <property type="match status" value="2"/>
</dbReference>
<dbReference type="Gene3D" id="3.30.450.40">
    <property type="match status" value="2"/>
</dbReference>
<dbReference type="GO" id="GO:0000155">
    <property type="term" value="F:phosphorelay sensor kinase activity"/>
    <property type="evidence" value="ECO:0007669"/>
    <property type="project" value="InterPro"/>
</dbReference>
<proteinExistence type="predicted"/>
<feature type="domain" description="GAF" evidence="4">
    <location>
        <begin position="55"/>
        <end position="203"/>
    </location>
</feature>
<dbReference type="SMART" id="SM00387">
    <property type="entry name" value="HATPase_c"/>
    <property type="match status" value="1"/>
</dbReference>
<evidence type="ECO:0000259" key="5">
    <source>
        <dbReference type="SMART" id="SM00387"/>
    </source>
</evidence>
<dbReference type="InterPro" id="IPR011712">
    <property type="entry name" value="Sig_transdc_His_kin_sub3_dim/P"/>
</dbReference>
<dbReference type="Gene3D" id="3.30.565.10">
    <property type="entry name" value="Histidine kinase-like ATPase, C-terminal domain"/>
    <property type="match status" value="1"/>
</dbReference>
<dbReference type="CDD" id="cd16917">
    <property type="entry name" value="HATPase_UhpB-NarQ-NarX-like"/>
    <property type="match status" value="1"/>
</dbReference>
<feature type="domain" description="Histidine kinase/HSP90-like ATPase" evidence="5">
    <location>
        <begin position="483"/>
        <end position="573"/>
    </location>
</feature>
<keyword evidence="2" id="KW-0418">Kinase</keyword>
<dbReference type="InterPro" id="IPR003018">
    <property type="entry name" value="GAF"/>
</dbReference>
<gene>
    <name evidence="6" type="ORF">EJ357_43590</name>
</gene>
<organism evidence="6 7">
    <name type="scientific">Streptomyces cyaneochromogenes</name>
    <dbReference type="NCBI Taxonomy" id="2496836"/>
    <lineage>
        <taxon>Bacteria</taxon>
        <taxon>Bacillati</taxon>
        <taxon>Actinomycetota</taxon>
        <taxon>Actinomycetes</taxon>
        <taxon>Kitasatosporales</taxon>
        <taxon>Streptomycetaceae</taxon>
        <taxon>Streptomyces</taxon>
    </lineage>
</organism>
<feature type="domain" description="GAF" evidence="4">
    <location>
        <begin position="224"/>
        <end position="371"/>
    </location>
</feature>
<dbReference type="PANTHER" id="PTHR24421:SF56">
    <property type="entry name" value="OXYGEN SENSOR HISTIDINE KINASE RESPONSE REGULATOR DOST"/>
    <property type="match status" value="1"/>
</dbReference>
<sequence length="576" mass="61998">MESHEQAGQARVRLPQLKLDELLEELQARLDAARGTRDRVHSLLEAVLSVGRELDLEQALHSIVEAAAVLVDAEYAALGVIGPDGMRLSAFHTVGVSEERIARIGPFPEGHGILGELIHHPEPLRLTKISEHSASYGFPAHHPPMNTFLGVPIRVRDQVFGNLYLTEKRGGVQFDEEDESVLSTLAVAAGVAIDNARLYEETRLRERWLQANAELTRSLMSGGERGEALRLIAECSRQITGAALAMVAMPLEDTEALEVELAVGQGSEAHRGLVLPVNESLIGQAFSTATPVTSPDVTRDERVSSASPRFDGLGAAVAVPIGSGDGVRGVVLLVREEGRAVFTEKEIAPLQGFAAQAAIAMELAERREDAEQIALLQDRDRIARDLHDLAIQRLFATGMTLQSAGRFIEHKEASERVARAVEDLDETIKIIRSTIFGLRAREGASGSGLRARVVRVAGEAAPVLGFAPSVRMEGLVDTDVPREVADHVEAVLSEALTNVGRHARADRAEVALETDGREVRLTVSDDGVGIPAEGRRSGLANMAERAQQLGGELTVITPEGGGSTLVWRVPLTAEER</sequence>
<dbReference type="GO" id="GO:0016020">
    <property type="term" value="C:membrane"/>
    <property type="evidence" value="ECO:0007669"/>
    <property type="project" value="InterPro"/>
</dbReference>
<accession>A0A3S9MJV0</accession>
<evidence type="ECO:0000256" key="1">
    <source>
        <dbReference type="ARBA" id="ARBA00022679"/>
    </source>
</evidence>
<evidence type="ECO:0000256" key="3">
    <source>
        <dbReference type="ARBA" id="ARBA00023012"/>
    </source>
</evidence>
<dbReference type="InterPro" id="IPR050482">
    <property type="entry name" value="Sensor_HK_TwoCompSys"/>
</dbReference>
<dbReference type="KEGG" id="scya:EJ357_43590"/>
<dbReference type="InterPro" id="IPR029016">
    <property type="entry name" value="GAF-like_dom_sf"/>
</dbReference>
<dbReference type="Pfam" id="PF13185">
    <property type="entry name" value="GAF_2"/>
    <property type="match status" value="2"/>
</dbReference>
<dbReference type="RefSeq" id="WP_126397765.1">
    <property type="nucleotide sequence ID" value="NZ_CP034539.1"/>
</dbReference>
<dbReference type="Proteomes" id="UP000280298">
    <property type="component" value="Chromosome"/>
</dbReference>
<evidence type="ECO:0000259" key="4">
    <source>
        <dbReference type="SMART" id="SM00065"/>
    </source>
</evidence>
<protein>
    <submittedName>
        <fullName evidence="6">GAF domain-containing protein</fullName>
    </submittedName>
</protein>
<dbReference type="PANTHER" id="PTHR24421">
    <property type="entry name" value="NITRATE/NITRITE SENSOR PROTEIN NARX-RELATED"/>
    <property type="match status" value="1"/>
</dbReference>
<reference evidence="6 7" key="1">
    <citation type="journal article" date="2019" name="Int. J. Syst. Evol. Microbiol.">
        <title>Streptomyces cyaneochromogenes sp. nov., a blue pigment-producing actinomycete from manganese-contaminated soil.</title>
        <authorList>
            <person name="Tang X."/>
            <person name="Zhao J."/>
            <person name="Li K."/>
            <person name="Chen Z."/>
            <person name="Sun Y."/>
            <person name="Gao J."/>
        </authorList>
    </citation>
    <scope>NUCLEOTIDE SEQUENCE [LARGE SCALE GENOMIC DNA]</scope>
    <source>
        <strain evidence="6 7">MK-45</strain>
    </source>
</reference>
<evidence type="ECO:0000313" key="6">
    <source>
        <dbReference type="EMBL" id="AZQ39468.1"/>
    </source>
</evidence>
<dbReference type="OrthoDB" id="5241249at2"/>
<name>A0A3S9MJV0_9ACTN</name>
<dbReference type="SUPFAM" id="SSF55781">
    <property type="entry name" value="GAF domain-like"/>
    <property type="match status" value="2"/>
</dbReference>
<dbReference type="SUPFAM" id="SSF55874">
    <property type="entry name" value="ATPase domain of HSP90 chaperone/DNA topoisomerase II/histidine kinase"/>
    <property type="match status" value="1"/>
</dbReference>
<keyword evidence="1" id="KW-0808">Transferase</keyword>